<dbReference type="EMBL" id="QOVF01000002">
    <property type="protein sequence ID" value="KAA0695274.1"/>
    <property type="molecule type" value="Genomic_DNA"/>
</dbReference>
<feature type="transmembrane region" description="Helical" evidence="8">
    <location>
        <begin position="68"/>
        <end position="90"/>
    </location>
</feature>
<keyword evidence="4" id="KW-1003">Cell membrane</keyword>
<dbReference type="Gene3D" id="1.20.1530.20">
    <property type="match status" value="1"/>
</dbReference>
<protein>
    <submittedName>
        <fullName evidence="9">Arsenic resistance protein</fullName>
    </submittedName>
</protein>
<dbReference type="InterPro" id="IPR002657">
    <property type="entry name" value="BilAc:Na_symport/Acr3"/>
</dbReference>
<feature type="transmembrane region" description="Helical" evidence="8">
    <location>
        <begin position="163"/>
        <end position="184"/>
    </location>
</feature>
<feature type="transmembrane region" description="Helical" evidence="8">
    <location>
        <begin position="127"/>
        <end position="148"/>
    </location>
</feature>
<gene>
    <name evidence="9" type="ORF">DT594_10615</name>
</gene>
<feature type="transmembrane region" description="Helical" evidence="8">
    <location>
        <begin position="12"/>
        <end position="31"/>
    </location>
</feature>
<dbReference type="GO" id="GO:0015104">
    <property type="term" value="F:antimonite transmembrane transporter activity"/>
    <property type="evidence" value="ECO:0007669"/>
    <property type="project" value="TreeGrafter"/>
</dbReference>
<dbReference type="GO" id="GO:0015105">
    <property type="term" value="F:arsenite transmembrane transporter activity"/>
    <property type="evidence" value="ECO:0007669"/>
    <property type="project" value="TreeGrafter"/>
</dbReference>
<evidence type="ECO:0000256" key="3">
    <source>
        <dbReference type="ARBA" id="ARBA00022448"/>
    </source>
</evidence>
<proteinExistence type="inferred from homology"/>
<feature type="transmembrane region" description="Helical" evidence="8">
    <location>
        <begin position="196"/>
        <end position="217"/>
    </location>
</feature>
<evidence type="ECO:0000256" key="4">
    <source>
        <dbReference type="ARBA" id="ARBA00022475"/>
    </source>
</evidence>
<reference evidence="9 10" key="1">
    <citation type="submission" date="2018-07" db="EMBL/GenBank/DDBJ databases">
        <title>Pseudomonas laoshanensis sp. nov., isolated from soil.</title>
        <authorList>
            <person name="Sun J."/>
            <person name="Yu L."/>
            <person name="Wang M."/>
            <person name="Zhang C."/>
        </authorList>
    </citation>
    <scope>NUCLEOTIDE SEQUENCE [LARGE SCALE GENOMIC DNA]</scope>
    <source>
        <strain evidence="9 10">Y22</strain>
    </source>
</reference>
<dbReference type="InterPro" id="IPR004706">
    <property type="entry name" value="Arsenical-R_Acr3"/>
</dbReference>
<comment type="similarity">
    <text evidence="2">Belongs to the arsenical resistance-3 (ACR3) (TC 2.A.59) family.</text>
</comment>
<dbReference type="GO" id="GO:0005886">
    <property type="term" value="C:plasma membrane"/>
    <property type="evidence" value="ECO:0007669"/>
    <property type="project" value="UniProtKB-SubCell"/>
</dbReference>
<organism evidence="9 10">
    <name type="scientific">Halopseudomonas laoshanensis</name>
    <dbReference type="NCBI Taxonomy" id="2268758"/>
    <lineage>
        <taxon>Bacteria</taxon>
        <taxon>Pseudomonadati</taxon>
        <taxon>Pseudomonadota</taxon>
        <taxon>Gammaproteobacteria</taxon>
        <taxon>Pseudomonadales</taxon>
        <taxon>Pseudomonadaceae</taxon>
        <taxon>Halopseudomonas</taxon>
    </lineage>
</organism>
<evidence type="ECO:0000256" key="5">
    <source>
        <dbReference type="ARBA" id="ARBA00022692"/>
    </source>
</evidence>
<feature type="transmembrane region" description="Helical" evidence="8">
    <location>
        <begin position="96"/>
        <end position="115"/>
    </location>
</feature>
<evidence type="ECO:0000313" key="9">
    <source>
        <dbReference type="EMBL" id="KAA0695274.1"/>
    </source>
</evidence>
<keyword evidence="10" id="KW-1185">Reference proteome</keyword>
<feature type="transmembrane region" description="Helical" evidence="8">
    <location>
        <begin position="287"/>
        <end position="309"/>
    </location>
</feature>
<evidence type="ECO:0000256" key="6">
    <source>
        <dbReference type="ARBA" id="ARBA00022989"/>
    </source>
</evidence>
<comment type="caution">
    <text evidence="9">The sequence shown here is derived from an EMBL/GenBank/DDBJ whole genome shotgun (WGS) entry which is preliminary data.</text>
</comment>
<evidence type="ECO:0000256" key="2">
    <source>
        <dbReference type="ARBA" id="ARBA00010110"/>
    </source>
</evidence>
<keyword evidence="6 8" id="KW-1133">Transmembrane helix</keyword>
<dbReference type="InterPro" id="IPR038770">
    <property type="entry name" value="Na+/solute_symporter_sf"/>
</dbReference>
<accession>A0A7V7GVB1</accession>
<dbReference type="Proteomes" id="UP000463138">
    <property type="component" value="Unassembled WGS sequence"/>
</dbReference>
<dbReference type="Pfam" id="PF01758">
    <property type="entry name" value="SBF"/>
    <property type="match status" value="1"/>
</dbReference>
<evidence type="ECO:0000256" key="7">
    <source>
        <dbReference type="ARBA" id="ARBA00023136"/>
    </source>
</evidence>
<comment type="subcellular location">
    <subcellularLocation>
        <location evidence="1">Cell membrane</location>
        <topology evidence="1">Multi-pass membrane protein</topology>
    </subcellularLocation>
</comment>
<keyword evidence="5 8" id="KW-0812">Transmembrane</keyword>
<dbReference type="GO" id="GO:0015297">
    <property type="term" value="F:antiporter activity"/>
    <property type="evidence" value="ECO:0007669"/>
    <property type="project" value="InterPro"/>
</dbReference>
<name>A0A7V7GVB1_9GAMM</name>
<evidence type="ECO:0000313" key="10">
    <source>
        <dbReference type="Proteomes" id="UP000463138"/>
    </source>
</evidence>
<feature type="transmembrane region" description="Helical" evidence="8">
    <location>
        <begin position="37"/>
        <end position="56"/>
    </location>
</feature>
<dbReference type="OrthoDB" id="3254016at2"/>
<keyword evidence="7 8" id="KW-0472">Membrane</keyword>
<dbReference type="PANTHER" id="PTHR43057:SF1">
    <property type="entry name" value="ARSENICAL-RESISTANCE PROTEIN 3"/>
    <property type="match status" value="1"/>
</dbReference>
<evidence type="ECO:0000256" key="8">
    <source>
        <dbReference type="SAM" id="Phobius"/>
    </source>
</evidence>
<feature type="transmembrane region" description="Helical" evidence="8">
    <location>
        <begin position="229"/>
        <end position="249"/>
    </location>
</feature>
<feature type="transmembrane region" description="Helical" evidence="8">
    <location>
        <begin position="261"/>
        <end position="281"/>
    </location>
</feature>
<dbReference type="AlphaFoldDB" id="A0A7V7GVB1"/>
<dbReference type="PANTHER" id="PTHR43057">
    <property type="entry name" value="ARSENITE EFFLUX TRANSPORTER"/>
    <property type="match status" value="1"/>
</dbReference>
<evidence type="ECO:0000256" key="1">
    <source>
        <dbReference type="ARBA" id="ARBA00004651"/>
    </source>
</evidence>
<keyword evidence="3" id="KW-0813">Transport</keyword>
<sequence>MNRLTLERRQVWIYLSAILGGLLVGSTWANTSRFFEMLLWPTLILLLYTTFLQVPLLHLRDAIRDGRFVITVLVGNFIVLPVVAWLLVQWLPADPALRLGVLLVLLVPCTDWFITFSQLGHGNVPRAIAVTPINLLLQLLLLPFYLWLMLGSDLSAALAPADIWPAWVVVLAPLAAAALSERWIDARAEREVFRNSLAWWPVPLLALVVFLIAGAQVGAVQGALRLLPLIVPLFVVFLLLAALIAKGLAKLMALPADQSRTLAFSLGTRNSFVVLPFALSLPAGWEVTAVVIVVQSLVELFGMVFYLWWVPGKLFKG</sequence>